<protein>
    <submittedName>
        <fullName evidence="2">Glycosyltransferase</fullName>
    </submittedName>
</protein>
<dbReference type="SUPFAM" id="SSF53756">
    <property type="entry name" value="UDP-Glycosyltransferase/glycogen phosphorylase"/>
    <property type="match status" value="1"/>
</dbReference>
<organism evidence="2">
    <name type="scientific">Ignisphaera aggregans</name>
    <dbReference type="NCBI Taxonomy" id="334771"/>
    <lineage>
        <taxon>Archaea</taxon>
        <taxon>Thermoproteota</taxon>
        <taxon>Thermoprotei</taxon>
        <taxon>Desulfurococcales</taxon>
        <taxon>Desulfurococcaceae</taxon>
        <taxon>Ignisphaera</taxon>
    </lineage>
</organism>
<name>A0A7J3YU20_9CREN</name>
<dbReference type="CDD" id="cd03801">
    <property type="entry name" value="GT4_PimA-like"/>
    <property type="match status" value="1"/>
</dbReference>
<dbReference type="Pfam" id="PF00534">
    <property type="entry name" value="Glycos_transf_1"/>
    <property type="match status" value="1"/>
</dbReference>
<dbReference type="EMBL" id="DRYU01000032">
    <property type="protein sequence ID" value="HHP92259.1"/>
    <property type="molecule type" value="Genomic_DNA"/>
</dbReference>
<dbReference type="GO" id="GO:0016020">
    <property type="term" value="C:membrane"/>
    <property type="evidence" value="ECO:0007669"/>
    <property type="project" value="TreeGrafter"/>
</dbReference>
<evidence type="ECO:0000313" key="2">
    <source>
        <dbReference type="EMBL" id="HHP92259.1"/>
    </source>
</evidence>
<accession>A0A7J3YU20</accession>
<dbReference type="Gene3D" id="3.40.50.2000">
    <property type="entry name" value="Glycogen Phosphorylase B"/>
    <property type="match status" value="2"/>
</dbReference>
<keyword evidence="2" id="KW-0808">Transferase</keyword>
<comment type="caution">
    <text evidence="2">The sequence shown here is derived from an EMBL/GenBank/DDBJ whole genome shotgun (WGS) entry which is preliminary data.</text>
</comment>
<reference evidence="2" key="1">
    <citation type="journal article" date="2020" name="mSystems">
        <title>Genome- and Community-Level Interaction Insights into Carbon Utilization and Element Cycling Functions of Hydrothermarchaeota in Hydrothermal Sediment.</title>
        <authorList>
            <person name="Zhou Z."/>
            <person name="Liu Y."/>
            <person name="Xu W."/>
            <person name="Pan J."/>
            <person name="Luo Z.H."/>
            <person name="Li M."/>
        </authorList>
    </citation>
    <scope>NUCLEOTIDE SEQUENCE [LARGE SCALE GENOMIC DNA]</scope>
    <source>
        <strain evidence="2">SpSt-1109</strain>
    </source>
</reference>
<evidence type="ECO:0000259" key="1">
    <source>
        <dbReference type="Pfam" id="PF00534"/>
    </source>
</evidence>
<dbReference type="PANTHER" id="PTHR45919:SF1">
    <property type="entry name" value="GDP-MAN:MAN(3)GLCNAC(2)-PP-DOL ALPHA-1,2-MANNOSYLTRANSFERASE"/>
    <property type="match status" value="1"/>
</dbReference>
<sequence length="394" mass="45245">MKILLIAKSIDKPGGAGRLEAYLAKALAELGYNGVIISPTHPHIYYSSLLPKHIKIYTLQELLLVPPSIPLLDYILSLKFVEPIIIRIIEKEMPQVIISSGGLLKSIAKKASDIEAKIAVYYHMIMPWYIETRGFYRKYRWSDLSMLWFGLTTALSLIKSIDFDPWSYADIVIVNSKYMAHLAKRYWNIEPYVLQPPIELKNFIPPPREERRLEVLSIGRLNPDKRYEDLIEAIGKKDTLRSSIMIKLAGALSNERYVKSLLKLAKKYGVRVSIKVNVSEEEKRELLSKSLIFVNCSKHEHFGISIIEAMAYGTPVIVHRSGGPYFDITDRGIYGLTYADVDELAYNIELLVEDYEAWMKYSELALYRAKFYDFNSFKLRLSYVLSKLLGEGIK</sequence>
<proteinExistence type="predicted"/>
<gene>
    <name evidence="2" type="ORF">ENM70_01335</name>
</gene>
<dbReference type="InterPro" id="IPR001296">
    <property type="entry name" value="Glyco_trans_1"/>
</dbReference>
<feature type="domain" description="Glycosyl transferase family 1" evidence="1">
    <location>
        <begin position="208"/>
        <end position="361"/>
    </location>
</feature>
<dbReference type="InterPro" id="IPR038013">
    <property type="entry name" value="ALG11"/>
</dbReference>
<dbReference type="PANTHER" id="PTHR45919">
    <property type="entry name" value="GDP-MAN:MAN(3)GLCNAC(2)-PP-DOL ALPHA-1,2-MANNOSYLTRANSFERASE"/>
    <property type="match status" value="1"/>
</dbReference>
<dbReference type="AlphaFoldDB" id="A0A7J3YU20"/>
<dbReference type="GO" id="GO:0004377">
    <property type="term" value="F:GDP-Man:Man(3)GlcNAc(2)-PP-Dol alpha-1,2-mannosyltransferase activity"/>
    <property type="evidence" value="ECO:0007669"/>
    <property type="project" value="InterPro"/>
</dbReference>
<dbReference type="GO" id="GO:0006487">
    <property type="term" value="P:protein N-linked glycosylation"/>
    <property type="evidence" value="ECO:0007669"/>
    <property type="project" value="TreeGrafter"/>
</dbReference>